<proteinExistence type="predicted"/>
<dbReference type="RefSeq" id="WP_252592723.1">
    <property type="nucleotide sequence ID" value="NZ_CP099489.1"/>
</dbReference>
<evidence type="ECO:0000313" key="1">
    <source>
        <dbReference type="EMBL" id="USQ79618.1"/>
    </source>
</evidence>
<gene>
    <name evidence="1" type="ORF">NF556_18820</name>
</gene>
<keyword evidence="2" id="KW-1185">Reference proteome</keyword>
<sequence length="313" mass="34150">MLTRDGTYRRRWRAEVRRTSRSDPHQSAVAMVLAQHLWDIGEVPEADADLPRRLKDVVARAVSGGGISHQTLGWFVGAFEMTEDDERALWRQHEADLRPTLPLASARTTTPAALAVDAPAGATAGALGDTPFVAHPSASGTYRTQSLIEALEIGEDRSRRRHSLVHILRAQQRLDCLSYRFDRSAVSVEVARGGVPAWLETDAAPGGIHTLEVAFPAPLERGQTAVVETAATYAPGGPAVTEFRRALRATAGGVSLEVHFDPRAVPARVRWFECGRSGPGELHTEATPHAAGEVVHRFLTPEHDCVVGFEWDW</sequence>
<dbReference type="Proteomes" id="UP001056455">
    <property type="component" value="Chromosome"/>
</dbReference>
<dbReference type="EMBL" id="CP099489">
    <property type="protein sequence ID" value="USQ79618.1"/>
    <property type="molecule type" value="Genomic_DNA"/>
</dbReference>
<reference evidence="1" key="1">
    <citation type="submission" date="2022-06" db="EMBL/GenBank/DDBJ databases">
        <title>Ornithinimicrobium HY1793.</title>
        <authorList>
            <person name="Huang Y."/>
        </authorList>
    </citation>
    <scope>NUCLEOTIDE SEQUENCE</scope>
    <source>
        <strain evidence="1">HY1793</strain>
    </source>
</reference>
<protein>
    <submittedName>
        <fullName evidence="1">Uncharacterized protein</fullName>
    </submittedName>
</protein>
<name>A0ABY4YS75_9MICO</name>
<evidence type="ECO:0000313" key="2">
    <source>
        <dbReference type="Proteomes" id="UP001056455"/>
    </source>
</evidence>
<organism evidence="1 2">
    <name type="scientific">Ornithinimicrobium faecis</name>
    <dbReference type="NCBI Taxonomy" id="2934158"/>
    <lineage>
        <taxon>Bacteria</taxon>
        <taxon>Bacillati</taxon>
        <taxon>Actinomycetota</taxon>
        <taxon>Actinomycetes</taxon>
        <taxon>Micrococcales</taxon>
        <taxon>Ornithinimicrobiaceae</taxon>
        <taxon>Ornithinimicrobium</taxon>
    </lineage>
</organism>
<accession>A0ABY4YS75</accession>